<dbReference type="InterPro" id="IPR006143">
    <property type="entry name" value="RND_pump_MFP"/>
</dbReference>
<evidence type="ECO:0000256" key="2">
    <source>
        <dbReference type="ARBA" id="ARBA00009477"/>
    </source>
</evidence>
<dbReference type="GO" id="GO:0022857">
    <property type="term" value="F:transmembrane transporter activity"/>
    <property type="evidence" value="ECO:0007669"/>
    <property type="project" value="InterPro"/>
</dbReference>
<dbReference type="PANTHER" id="PTHR30158:SF3">
    <property type="entry name" value="MULTIDRUG EFFLUX PUMP SUBUNIT ACRA-RELATED"/>
    <property type="match status" value="1"/>
</dbReference>
<feature type="domain" description="Multidrug resistance protein MdtA-like barrel-sandwich hybrid" evidence="5">
    <location>
        <begin position="61"/>
        <end position="204"/>
    </location>
</feature>
<organism evidence="8 9">
    <name type="scientific">Novosphingobium hassiacum</name>
    <dbReference type="NCBI Taxonomy" id="173676"/>
    <lineage>
        <taxon>Bacteria</taxon>
        <taxon>Pseudomonadati</taxon>
        <taxon>Pseudomonadota</taxon>
        <taxon>Alphaproteobacteria</taxon>
        <taxon>Sphingomonadales</taxon>
        <taxon>Sphingomonadaceae</taxon>
        <taxon>Novosphingobium</taxon>
    </lineage>
</organism>
<dbReference type="SUPFAM" id="SSF111369">
    <property type="entry name" value="HlyD-like secretion proteins"/>
    <property type="match status" value="1"/>
</dbReference>
<evidence type="ECO:0000313" key="9">
    <source>
        <dbReference type="Proteomes" id="UP000562395"/>
    </source>
</evidence>
<comment type="similarity">
    <text evidence="2">Belongs to the membrane fusion protein (MFP) (TC 8.A.1) family.</text>
</comment>
<comment type="caution">
    <text evidence="8">The sequence shown here is derived from an EMBL/GenBank/DDBJ whole genome shotgun (WGS) entry which is preliminary data.</text>
</comment>
<evidence type="ECO:0000259" key="5">
    <source>
        <dbReference type="Pfam" id="PF25917"/>
    </source>
</evidence>
<feature type="domain" description="Multidrug resistance protein MdtA-like beta-barrel" evidence="6">
    <location>
        <begin position="209"/>
        <end position="286"/>
    </location>
</feature>
<name>A0A7W5ZT78_9SPHN</name>
<dbReference type="RefSeq" id="WP_183611782.1">
    <property type="nucleotide sequence ID" value="NZ_JACICY010000001.1"/>
</dbReference>
<dbReference type="FunFam" id="2.40.420.20:FF:000001">
    <property type="entry name" value="Efflux RND transporter periplasmic adaptor subunit"/>
    <property type="match status" value="1"/>
</dbReference>
<evidence type="ECO:0000259" key="7">
    <source>
        <dbReference type="Pfam" id="PF25967"/>
    </source>
</evidence>
<dbReference type="GO" id="GO:0005886">
    <property type="term" value="C:plasma membrane"/>
    <property type="evidence" value="ECO:0007669"/>
    <property type="project" value="TreeGrafter"/>
</dbReference>
<dbReference type="Gene3D" id="2.40.420.20">
    <property type="match status" value="1"/>
</dbReference>
<dbReference type="Pfam" id="PF25944">
    <property type="entry name" value="Beta-barrel_RND"/>
    <property type="match status" value="1"/>
</dbReference>
<feature type="domain" description="Multidrug resistance protein MdtA-like C-terminal permuted SH3" evidence="7">
    <location>
        <begin position="293"/>
        <end position="355"/>
    </location>
</feature>
<feature type="domain" description="Multidrug resistance protein MdtA-like alpha-helical hairpin" evidence="4">
    <location>
        <begin position="103"/>
        <end position="168"/>
    </location>
</feature>
<sequence length="370" mass="39263">MITVPTLRRFLPLLLLLPPLAGCVADAPAASPTAVEVLTTVVAAAPVTVADELPGRVVAWRIAEIRPQVGGIVQRRLFEQGALVRAGQPLFQISAAPYRADADTARATLAKASATYTRTKVQAERLKPLVAADAISRQSYDDAVAARDQAAAEVSEARATLRRRQLDVGFSRVAAPIAGRIGAANVTEGALVTTGDASPLATVQQIDRVYIDIRQPAERYAALRASGQAAGPVEIVTAAGRVHPNKGRILFSGIAVDPGTGDVLVRVAVDNPGELLLPGMFVRARLFQATPSDALTVPQQAVTRDGQGRAQVSIVDQQDRVRVRPVIVGAVVNGQYVILSGLRRGDRVIVEGQDRVQPDTPVKPLPWRAR</sequence>
<evidence type="ECO:0000259" key="6">
    <source>
        <dbReference type="Pfam" id="PF25944"/>
    </source>
</evidence>
<keyword evidence="9" id="KW-1185">Reference proteome</keyword>
<reference evidence="8 9" key="1">
    <citation type="submission" date="2020-08" db="EMBL/GenBank/DDBJ databases">
        <title>Genomic Encyclopedia of Type Strains, Phase IV (KMG-IV): sequencing the most valuable type-strain genomes for metagenomic binning, comparative biology and taxonomic classification.</title>
        <authorList>
            <person name="Goeker M."/>
        </authorList>
    </citation>
    <scope>NUCLEOTIDE SEQUENCE [LARGE SCALE GENOMIC DNA]</scope>
    <source>
        <strain evidence="8 9">DSM 14552</strain>
    </source>
</reference>
<dbReference type="InterPro" id="IPR058627">
    <property type="entry name" value="MdtA-like_C"/>
</dbReference>
<evidence type="ECO:0000256" key="3">
    <source>
        <dbReference type="SAM" id="SignalP"/>
    </source>
</evidence>
<dbReference type="Gene3D" id="1.10.287.470">
    <property type="entry name" value="Helix hairpin bin"/>
    <property type="match status" value="1"/>
</dbReference>
<dbReference type="EMBL" id="JACICY010000001">
    <property type="protein sequence ID" value="MBB3859555.1"/>
    <property type="molecule type" value="Genomic_DNA"/>
</dbReference>
<protein>
    <submittedName>
        <fullName evidence="8">Multidrug efflux system membrane fusion protein</fullName>
    </submittedName>
</protein>
<dbReference type="Pfam" id="PF25917">
    <property type="entry name" value="BSH_RND"/>
    <property type="match status" value="1"/>
</dbReference>
<proteinExistence type="inferred from homology"/>
<comment type="subcellular location">
    <subcellularLocation>
        <location evidence="1">Cell envelope</location>
    </subcellularLocation>
</comment>
<dbReference type="InterPro" id="IPR058624">
    <property type="entry name" value="MdtA-like_HH"/>
</dbReference>
<dbReference type="Gene3D" id="2.40.50.100">
    <property type="match status" value="1"/>
</dbReference>
<dbReference type="Proteomes" id="UP000562395">
    <property type="component" value="Unassembled WGS sequence"/>
</dbReference>
<dbReference type="InterPro" id="IPR058626">
    <property type="entry name" value="MdtA-like_b-barrel"/>
</dbReference>
<dbReference type="Pfam" id="PF25967">
    <property type="entry name" value="RND-MFP_C"/>
    <property type="match status" value="1"/>
</dbReference>
<dbReference type="GO" id="GO:0030313">
    <property type="term" value="C:cell envelope"/>
    <property type="evidence" value="ECO:0007669"/>
    <property type="project" value="UniProtKB-SubCell"/>
</dbReference>
<feature type="signal peptide" evidence="3">
    <location>
        <begin position="1"/>
        <end position="29"/>
    </location>
</feature>
<evidence type="ECO:0000259" key="4">
    <source>
        <dbReference type="Pfam" id="PF25876"/>
    </source>
</evidence>
<evidence type="ECO:0000313" key="8">
    <source>
        <dbReference type="EMBL" id="MBB3859555.1"/>
    </source>
</evidence>
<feature type="chain" id="PRO_5030786509" evidence="3">
    <location>
        <begin position="30"/>
        <end position="370"/>
    </location>
</feature>
<dbReference type="GO" id="GO:0046677">
    <property type="term" value="P:response to antibiotic"/>
    <property type="evidence" value="ECO:0007669"/>
    <property type="project" value="TreeGrafter"/>
</dbReference>
<dbReference type="AlphaFoldDB" id="A0A7W5ZT78"/>
<dbReference type="NCBIfam" id="TIGR01730">
    <property type="entry name" value="RND_mfp"/>
    <property type="match status" value="1"/>
</dbReference>
<dbReference type="Gene3D" id="2.40.30.170">
    <property type="match status" value="1"/>
</dbReference>
<dbReference type="InterPro" id="IPR058625">
    <property type="entry name" value="MdtA-like_BSH"/>
</dbReference>
<dbReference type="Pfam" id="PF25876">
    <property type="entry name" value="HH_MFP_RND"/>
    <property type="match status" value="1"/>
</dbReference>
<dbReference type="PANTHER" id="PTHR30158">
    <property type="entry name" value="ACRA/E-RELATED COMPONENT OF DRUG EFFLUX TRANSPORTER"/>
    <property type="match status" value="1"/>
</dbReference>
<keyword evidence="3" id="KW-0732">Signal</keyword>
<evidence type="ECO:0000256" key="1">
    <source>
        <dbReference type="ARBA" id="ARBA00004196"/>
    </source>
</evidence>
<accession>A0A7W5ZT78</accession>
<gene>
    <name evidence="8" type="ORF">GGQ88_000795</name>
</gene>